<dbReference type="InterPro" id="IPR001303">
    <property type="entry name" value="Aldolase_II/adducin_N"/>
</dbReference>
<dbReference type="InterPro" id="IPR036409">
    <property type="entry name" value="Aldolase_II/adducin_N_sf"/>
</dbReference>
<feature type="domain" description="Class II aldolase/adducin N-terminal" evidence="2">
    <location>
        <begin position="16"/>
        <end position="195"/>
    </location>
</feature>
<proteinExistence type="inferred from homology"/>
<accession>A0ABW5FQY0</accession>
<evidence type="ECO:0000256" key="1">
    <source>
        <dbReference type="ARBA" id="ARBA00037961"/>
    </source>
</evidence>
<dbReference type="Pfam" id="PF00596">
    <property type="entry name" value="Aldolase_II"/>
    <property type="match status" value="1"/>
</dbReference>
<keyword evidence="4" id="KW-1185">Reference proteome</keyword>
<dbReference type="PANTHER" id="PTHR10672:SF3">
    <property type="entry name" value="PROTEIN HU-LI TAI SHAO"/>
    <property type="match status" value="1"/>
</dbReference>
<dbReference type="PANTHER" id="PTHR10672">
    <property type="entry name" value="ADDUCIN"/>
    <property type="match status" value="1"/>
</dbReference>
<dbReference type="Proteomes" id="UP001597417">
    <property type="component" value="Unassembled WGS sequence"/>
</dbReference>
<comment type="caution">
    <text evidence="3">The sequence shown here is derived from an EMBL/GenBank/DDBJ whole genome shotgun (WGS) entry which is preliminary data.</text>
</comment>
<evidence type="ECO:0000313" key="3">
    <source>
        <dbReference type="EMBL" id="MFD2416560.1"/>
    </source>
</evidence>
<dbReference type="EMBL" id="JBHUKR010000006">
    <property type="protein sequence ID" value="MFD2416560.1"/>
    <property type="molecule type" value="Genomic_DNA"/>
</dbReference>
<protein>
    <submittedName>
        <fullName evidence="3">Class II aldolase/adducin family protein</fullName>
    </submittedName>
</protein>
<dbReference type="InterPro" id="IPR051017">
    <property type="entry name" value="Aldolase-II_Adducin_sf"/>
</dbReference>
<reference evidence="4" key="1">
    <citation type="journal article" date="2019" name="Int. J. Syst. Evol. Microbiol.">
        <title>The Global Catalogue of Microorganisms (GCM) 10K type strain sequencing project: providing services to taxonomists for standard genome sequencing and annotation.</title>
        <authorList>
            <consortium name="The Broad Institute Genomics Platform"/>
            <consortium name="The Broad Institute Genome Sequencing Center for Infectious Disease"/>
            <person name="Wu L."/>
            <person name="Ma J."/>
        </authorList>
    </citation>
    <scope>NUCLEOTIDE SEQUENCE [LARGE SCALE GENOMIC DNA]</scope>
    <source>
        <strain evidence="4">CGMCC 4.7645</strain>
    </source>
</reference>
<dbReference type="RefSeq" id="WP_378263455.1">
    <property type="nucleotide sequence ID" value="NZ_JBHUKR010000006.1"/>
</dbReference>
<organism evidence="3 4">
    <name type="scientific">Amycolatopsis pigmentata</name>
    <dbReference type="NCBI Taxonomy" id="450801"/>
    <lineage>
        <taxon>Bacteria</taxon>
        <taxon>Bacillati</taxon>
        <taxon>Actinomycetota</taxon>
        <taxon>Actinomycetes</taxon>
        <taxon>Pseudonocardiales</taxon>
        <taxon>Pseudonocardiaceae</taxon>
        <taxon>Amycolatopsis</taxon>
    </lineage>
</organism>
<name>A0ABW5FQY0_9PSEU</name>
<sequence>MHIRKGTALTDEPITEQVVQAYRAMAFAGQTDMVWGHVSARDPEGRGVWMKAARWGFEEVTSERLVLISPEGEVLAGEGRRHIEYPIHTNIMEARPDVGAVIHSHAPAACVFASLDLPLRAISHDAVPFLDPDIPRYTHTGNLVRDDDTGARLAETLGDSAGALMPAHGFVVVGENLAITVMRALLLERACRNQLTALAAGGPVRWSDNVEIAEKRALVWSMNQYQAGYDYLLRRASTTSSNDPATA</sequence>
<comment type="similarity">
    <text evidence="1">Belongs to the aldolase class II family.</text>
</comment>
<dbReference type="SUPFAM" id="SSF53639">
    <property type="entry name" value="AraD/HMP-PK domain-like"/>
    <property type="match status" value="1"/>
</dbReference>
<evidence type="ECO:0000259" key="2">
    <source>
        <dbReference type="SMART" id="SM01007"/>
    </source>
</evidence>
<gene>
    <name evidence="3" type="ORF">ACFSXZ_09465</name>
</gene>
<evidence type="ECO:0000313" key="4">
    <source>
        <dbReference type="Proteomes" id="UP001597417"/>
    </source>
</evidence>
<dbReference type="SMART" id="SM01007">
    <property type="entry name" value="Aldolase_II"/>
    <property type="match status" value="1"/>
</dbReference>
<dbReference type="Gene3D" id="3.40.225.10">
    <property type="entry name" value="Class II aldolase/adducin N-terminal domain"/>
    <property type="match status" value="1"/>
</dbReference>